<evidence type="ECO:0000313" key="3">
    <source>
        <dbReference type="Proteomes" id="UP000054538"/>
    </source>
</evidence>
<accession>A0A0D0DZN0</accession>
<dbReference type="HOGENOM" id="CLU_2484009_0_0_1"/>
<feature type="region of interest" description="Disordered" evidence="1">
    <location>
        <begin position="1"/>
        <end position="87"/>
    </location>
</feature>
<evidence type="ECO:0000256" key="1">
    <source>
        <dbReference type="SAM" id="MobiDB-lite"/>
    </source>
</evidence>
<evidence type="ECO:0000313" key="2">
    <source>
        <dbReference type="EMBL" id="KIK92644.1"/>
    </source>
</evidence>
<gene>
    <name evidence="2" type="ORF">PAXRUDRAFT_829760</name>
</gene>
<dbReference type="Proteomes" id="UP000054538">
    <property type="component" value="Unassembled WGS sequence"/>
</dbReference>
<name>A0A0D0DZN0_9AGAM</name>
<protein>
    <submittedName>
        <fullName evidence="2">Uncharacterized protein</fullName>
    </submittedName>
</protein>
<sequence>MSGSRGKTSSCEGKEATRASGEGGQKAGVDQEKKDLRPKRHSCRSPREPLIASPMPPPCPRPQPRLVQPQGPISPLSLIPSNAIKST</sequence>
<dbReference type="EMBL" id="KN825259">
    <property type="protein sequence ID" value="KIK92644.1"/>
    <property type="molecule type" value="Genomic_DNA"/>
</dbReference>
<keyword evidence="3" id="KW-1185">Reference proteome</keyword>
<reference evidence="3" key="2">
    <citation type="submission" date="2015-01" db="EMBL/GenBank/DDBJ databases">
        <title>Evolutionary Origins and Diversification of the Mycorrhizal Mutualists.</title>
        <authorList>
            <consortium name="DOE Joint Genome Institute"/>
            <consortium name="Mycorrhizal Genomics Consortium"/>
            <person name="Kohler A."/>
            <person name="Kuo A."/>
            <person name="Nagy L.G."/>
            <person name="Floudas D."/>
            <person name="Copeland A."/>
            <person name="Barry K.W."/>
            <person name="Cichocki N."/>
            <person name="Veneault-Fourrey C."/>
            <person name="LaButti K."/>
            <person name="Lindquist E.A."/>
            <person name="Lipzen A."/>
            <person name="Lundell T."/>
            <person name="Morin E."/>
            <person name="Murat C."/>
            <person name="Riley R."/>
            <person name="Ohm R."/>
            <person name="Sun H."/>
            <person name="Tunlid A."/>
            <person name="Henrissat B."/>
            <person name="Grigoriev I.V."/>
            <person name="Hibbett D.S."/>
            <person name="Martin F."/>
        </authorList>
    </citation>
    <scope>NUCLEOTIDE SEQUENCE [LARGE SCALE GENOMIC DNA]</scope>
    <source>
        <strain evidence="3">Ve08.2h10</strain>
    </source>
</reference>
<feature type="compositionally biased region" description="Pro residues" evidence="1">
    <location>
        <begin position="54"/>
        <end position="63"/>
    </location>
</feature>
<dbReference type="AlphaFoldDB" id="A0A0D0DZN0"/>
<dbReference type="InParanoid" id="A0A0D0DZN0"/>
<proteinExistence type="predicted"/>
<reference evidence="2 3" key="1">
    <citation type="submission" date="2014-04" db="EMBL/GenBank/DDBJ databases">
        <authorList>
            <consortium name="DOE Joint Genome Institute"/>
            <person name="Kuo A."/>
            <person name="Kohler A."/>
            <person name="Jargeat P."/>
            <person name="Nagy L.G."/>
            <person name="Floudas D."/>
            <person name="Copeland A."/>
            <person name="Barry K.W."/>
            <person name="Cichocki N."/>
            <person name="Veneault-Fourrey C."/>
            <person name="LaButti K."/>
            <person name="Lindquist E.A."/>
            <person name="Lipzen A."/>
            <person name="Lundell T."/>
            <person name="Morin E."/>
            <person name="Murat C."/>
            <person name="Sun H."/>
            <person name="Tunlid A."/>
            <person name="Henrissat B."/>
            <person name="Grigoriev I.V."/>
            <person name="Hibbett D.S."/>
            <person name="Martin F."/>
            <person name="Nordberg H.P."/>
            <person name="Cantor M.N."/>
            <person name="Hua S.X."/>
        </authorList>
    </citation>
    <scope>NUCLEOTIDE SEQUENCE [LARGE SCALE GENOMIC DNA]</scope>
    <source>
        <strain evidence="2 3">Ve08.2h10</strain>
    </source>
</reference>
<organism evidence="2 3">
    <name type="scientific">Paxillus rubicundulus Ve08.2h10</name>
    <dbReference type="NCBI Taxonomy" id="930991"/>
    <lineage>
        <taxon>Eukaryota</taxon>
        <taxon>Fungi</taxon>
        <taxon>Dikarya</taxon>
        <taxon>Basidiomycota</taxon>
        <taxon>Agaricomycotina</taxon>
        <taxon>Agaricomycetes</taxon>
        <taxon>Agaricomycetidae</taxon>
        <taxon>Boletales</taxon>
        <taxon>Paxilineae</taxon>
        <taxon>Paxillaceae</taxon>
        <taxon>Paxillus</taxon>
    </lineage>
</organism>
<feature type="compositionally biased region" description="Polar residues" evidence="1">
    <location>
        <begin position="1"/>
        <end position="11"/>
    </location>
</feature>